<evidence type="ECO:0000256" key="3">
    <source>
        <dbReference type="SAM" id="SignalP"/>
    </source>
</evidence>
<dbReference type="AlphaFoldDB" id="A0A411DNP2"/>
<organism evidence="4">
    <name type="scientific">Chryseobacterium indologenes</name>
    <name type="common">Flavobacterium indologenes</name>
    <dbReference type="NCBI Taxonomy" id="253"/>
    <lineage>
        <taxon>Bacteria</taxon>
        <taxon>Pseudomonadati</taxon>
        <taxon>Bacteroidota</taxon>
        <taxon>Flavobacteriia</taxon>
        <taxon>Flavobacteriales</taxon>
        <taxon>Weeksellaceae</taxon>
        <taxon>Chryseobacterium group</taxon>
        <taxon>Chryseobacterium</taxon>
    </lineage>
</organism>
<dbReference type="Gene3D" id="1.20.1600.10">
    <property type="entry name" value="Outer membrane efflux proteins (OEP)"/>
    <property type="match status" value="1"/>
</dbReference>
<reference evidence="4" key="1">
    <citation type="submission" date="2019-01" db="EMBL/GenBank/DDBJ databases">
        <title>Whole Genome Sequencing for Putative Detection of Antimicrobial Resistance and Potential Virulence Factors in Chryseobacterium indologenes isolated from Nile Tilapia in Tanzania.</title>
        <authorList>
            <person name="Mwega E."/>
            <person name="Mutoloki S."/>
            <person name="Mugimba K."/>
            <person name="Colquhoun D."/>
            <person name="Mdegela R."/>
            <person name="Evensen O."/>
            <person name="Wasteson Y."/>
        </authorList>
    </citation>
    <scope>NUCLEOTIDE SEQUENCE [LARGE SCALE GENOMIC DNA]</scope>
    <source>
        <strain evidence="4">StR 01</strain>
    </source>
</reference>
<protein>
    <submittedName>
        <fullName evidence="4">TolC family protein</fullName>
    </submittedName>
</protein>
<sequence>MVLNKRPLKKLFFTLFYIPCFSFFSAQISDTMKISRKEAETIFLAKNLDLIAQNLEISQAEARAVQAKYWPNPTLSISEVNLWRTYDIEEQPALIRNWGKSTQISAEIEQVIQTAGKRRKNIELQKIEVEGEKYELQEVLRELKKTLRNTITEILYNQEQQKIYQGQIASIEKLTKSYNNQLNLGNISKAEYVRLKAQEIEFKKKLVSLKQEIEDQQVELKALLMLPSQTYLEISDPLVMPEKQLSELEVNQWMEKAKENRPDIMISKNKEKHAAKNLEIQNAMKTPDVAVSIGYDRGGNIMKDFIGLGVSMDLPIFDRNKGNIQEAKLEIEKSKLETRKNMMKSDNEIVSVFRNYIRTQQVSQEIDENYESTLDGLLVSHEKNFRLRNISMLEYMDFLDTYIGNKMIILDTKKELNQYYENLQYVVGQDL</sequence>
<feature type="coiled-coil region" evidence="2">
    <location>
        <begin position="199"/>
        <end position="226"/>
    </location>
</feature>
<evidence type="ECO:0000256" key="2">
    <source>
        <dbReference type="SAM" id="Coils"/>
    </source>
</evidence>
<comment type="similarity">
    <text evidence="1">Belongs to the outer membrane factor (OMF) (TC 1.B.17) family.</text>
</comment>
<evidence type="ECO:0000313" key="4">
    <source>
        <dbReference type="EMBL" id="QBA21957.1"/>
    </source>
</evidence>
<dbReference type="InterPro" id="IPR003423">
    <property type="entry name" value="OMP_efflux"/>
</dbReference>
<dbReference type="PANTHER" id="PTHR30203">
    <property type="entry name" value="OUTER MEMBRANE CATION EFFLUX PROTEIN"/>
    <property type="match status" value="1"/>
</dbReference>
<keyword evidence="2" id="KW-0175">Coiled coil</keyword>
<dbReference type="SUPFAM" id="SSF56954">
    <property type="entry name" value="Outer membrane efflux proteins (OEP)"/>
    <property type="match status" value="1"/>
</dbReference>
<name>A0A411DNP2_CHRID</name>
<feature type="chain" id="PRO_5019160804" evidence="3">
    <location>
        <begin position="27"/>
        <end position="431"/>
    </location>
</feature>
<accession>A0A411DNP2</accession>
<evidence type="ECO:0000256" key="1">
    <source>
        <dbReference type="ARBA" id="ARBA00007613"/>
    </source>
</evidence>
<keyword evidence="3" id="KW-0732">Signal</keyword>
<dbReference type="GO" id="GO:0015562">
    <property type="term" value="F:efflux transmembrane transporter activity"/>
    <property type="evidence" value="ECO:0007669"/>
    <property type="project" value="InterPro"/>
</dbReference>
<dbReference type="InterPro" id="IPR010131">
    <property type="entry name" value="MdtP/NodT-like"/>
</dbReference>
<proteinExistence type="inferred from homology"/>
<dbReference type="PANTHER" id="PTHR30203:SF23">
    <property type="entry name" value="OUTER MEMBRANE EFFLUX PROTEIN"/>
    <property type="match status" value="1"/>
</dbReference>
<dbReference type="Pfam" id="PF02321">
    <property type="entry name" value="OEP"/>
    <property type="match status" value="1"/>
</dbReference>
<dbReference type="EMBL" id="CP035532">
    <property type="protein sequence ID" value="QBA21957.1"/>
    <property type="molecule type" value="Genomic_DNA"/>
</dbReference>
<gene>
    <name evidence="4" type="ORF">EU348_12420</name>
</gene>
<feature type="signal peptide" evidence="3">
    <location>
        <begin position="1"/>
        <end position="26"/>
    </location>
</feature>